<organism evidence="7">
    <name type="scientific">hydrothermal vent metagenome</name>
    <dbReference type="NCBI Taxonomy" id="652676"/>
    <lineage>
        <taxon>unclassified sequences</taxon>
        <taxon>metagenomes</taxon>
        <taxon>ecological metagenomes</taxon>
    </lineage>
</organism>
<keyword evidence="5" id="KW-0961">Cell wall biogenesis/degradation</keyword>
<dbReference type="Gene3D" id="2.40.440.10">
    <property type="entry name" value="L,D-transpeptidase catalytic domain-like"/>
    <property type="match status" value="1"/>
</dbReference>
<dbReference type="AlphaFoldDB" id="A0A1W1EFA7"/>
<proteinExistence type="predicted"/>
<dbReference type="GO" id="GO:0016740">
    <property type="term" value="F:transferase activity"/>
    <property type="evidence" value="ECO:0007669"/>
    <property type="project" value="UniProtKB-KW"/>
</dbReference>
<accession>A0A1W1EFA7</accession>
<evidence type="ECO:0000256" key="1">
    <source>
        <dbReference type="ARBA" id="ARBA00004752"/>
    </source>
</evidence>
<dbReference type="InterPro" id="IPR050979">
    <property type="entry name" value="LD-transpeptidase"/>
</dbReference>
<evidence type="ECO:0000313" key="7">
    <source>
        <dbReference type="EMBL" id="SFZ98688.1"/>
    </source>
</evidence>
<evidence type="ECO:0000256" key="5">
    <source>
        <dbReference type="ARBA" id="ARBA00023316"/>
    </source>
</evidence>
<evidence type="ECO:0000256" key="2">
    <source>
        <dbReference type="ARBA" id="ARBA00022679"/>
    </source>
</evidence>
<dbReference type="GO" id="GO:0071972">
    <property type="term" value="F:peptidoglycan L,D-transpeptidase activity"/>
    <property type="evidence" value="ECO:0007669"/>
    <property type="project" value="TreeGrafter"/>
</dbReference>
<keyword evidence="3" id="KW-0133">Cell shape</keyword>
<dbReference type="EMBL" id="FPKX01000059">
    <property type="protein sequence ID" value="SFZ98688.1"/>
    <property type="molecule type" value="Genomic_DNA"/>
</dbReference>
<dbReference type="GO" id="GO:0071555">
    <property type="term" value="P:cell wall organization"/>
    <property type="evidence" value="ECO:0007669"/>
    <property type="project" value="UniProtKB-KW"/>
</dbReference>
<keyword evidence="4" id="KW-0573">Peptidoglycan synthesis</keyword>
<protein>
    <recommendedName>
        <fullName evidence="6">L,D-TPase catalytic domain-containing protein</fullName>
    </recommendedName>
</protein>
<dbReference type="InterPro" id="IPR005490">
    <property type="entry name" value="LD_TPept_cat_dom"/>
</dbReference>
<feature type="domain" description="L,D-TPase catalytic" evidence="6">
    <location>
        <begin position="67"/>
        <end position="179"/>
    </location>
</feature>
<evidence type="ECO:0000256" key="3">
    <source>
        <dbReference type="ARBA" id="ARBA00022960"/>
    </source>
</evidence>
<dbReference type="PANTHER" id="PTHR30582:SF2">
    <property type="entry name" value="L,D-TRANSPEPTIDASE YCIB-RELATED"/>
    <property type="match status" value="1"/>
</dbReference>
<dbReference type="GO" id="GO:0018104">
    <property type="term" value="P:peptidoglycan-protein cross-linking"/>
    <property type="evidence" value="ECO:0007669"/>
    <property type="project" value="TreeGrafter"/>
</dbReference>
<dbReference type="GO" id="GO:0008360">
    <property type="term" value="P:regulation of cell shape"/>
    <property type="evidence" value="ECO:0007669"/>
    <property type="project" value="UniProtKB-KW"/>
</dbReference>
<reference evidence="7" key="1">
    <citation type="submission" date="2016-10" db="EMBL/GenBank/DDBJ databases">
        <authorList>
            <person name="de Groot N.N."/>
        </authorList>
    </citation>
    <scope>NUCLEOTIDE SEQUENCE</scope>
</reference>
<sequence length="227" mass="25988">MRIFNLVAILMLFSQIIYAENNMTEAQIKELDKKSKVHPLSKTKFWVTRDNGDQYEMDLLGKNFIVVSLREKGADGLLYAVDKDGLVWWAAEISSGKMGHETPSSIYPMLFKKKKHSSSEYESSSGVNNMDLSLWFTYRGHAIHLGNPNAPSHGCIHVGRKGAQTLFDWANTDTKIVITRERYIDFVRDDLAKVGYRAEDAPKRIKKYLKENPPLEVLDINETKELF</sequence>
<dbReference type="PANTHER" id="PTHR30582">
    <property type="entry name" value="L,D-TRANSPEPTIDASE"/>
    <property type="match status" value="1"/>
</dbReference>
<keyword evidence="2" id="KW-0808">Transferase</keyword>
<dbReference type="CDD" id="cd16913">
    <property type="entry name" value="YkuD_like"/>
    <property type="match status" value="1"/>
</dbReference>
<dbReference type="PROSITE" id="PS52029">
    <property type="entry name" value="LD_TPASE"/>
    <property type="match status" value="1"/>
</dbReference>
<dbReference type="Pfam" id="PF03734">
    <property type="entry name" value="YkuD"/>
    <property type="match status" value="1"/>
</dbReference>
<dbReference type="InterPro" id="IPR038063">
    <property type="entry name" value="Transpep_catalytic_dom"/>
</dbReference>
<gene>
    <name evidence="7" type="ORF">MNB_SV-5-351</name>
</gene>
<evidence type="ECO:0000259" key="6">
    <source>
        <dbReference type="PROSITE" id="PS52029"/>
    </source>
</evidence>
<comment type="pathway">
    <text evidence="1">Cell wall biogenesis; peptidoglycan biosynthesis.</text>
</comment>
<name>A0A1W1EFA7_9ZZZZ</name>
<evidence type="ECO:0000256" key="4">
    <source>
        <dbReference type="ARBA" id="ARBA00022984"/>
    </source>
</evidence>
<dbReference type="SUPFAM" id="SSF141523">
    <property type="entry name" value="L,D-transpeptidase catalytic domain-like"/>
    <property type="match status" value="1"/>
</dbReference>
<dbReference type="UniPathway" id="UPA00219"/>
<dbReference type="GO" id="GO:0005576">
    <property type="term" value="C:extracellular region"/>
    <property type="evidence" value="ECO:0007669"/>
    <property type="project" value="TreeGrafter"/>
</dbReference>